<comment type="caution">
    <text evidence="1">The sequence shown here is derived from an EMBL/GenBank/DDBJ whole genome shotgun (WGS) entry which is preliminary data.</text>
</comment>
<dbReference type="Proteomes" id="UP000006228">
    <property type="component" value="Unassembled WGS sequence"/>
</dbReference>
<name>E8M3A8_PHOS4</name>
<protein>
    <submittedName>
        <fullName evidence="1">Uncharacterized protein</fullName>
    </submittedName>
</protein>
<accession>E8M3A8</accession>
<evidence type="ECO:0000313" key="2">
    <source>
        <dbReference type="Proteomes" id="UP000006228"/>
    </source>
</evidence>
<sequence length="118" mass="13289">MMALIRASLIKITSRDVQVNYYRRQIIVIIKMNLMSNMKQSALDLQSIVDALSKVERANKVDLCPLKQSITSTPVDTLETFSRVGLTDSIDSRYKILSEGFPGLTHQVNYLLEASVLL</sequence>
<organism evidence="1 2">
    <name type="scientific">Vibrio sinaloensis DSM 21326</name>
    <dbReference type="NCBI Taxonomy" id="945550"/>
    <lineage>
        <taxon>Bacteria</taxon>
        <taxon>Pseudomonadati</taxon>
        <taxon>Pseudomonadota</taxon>
        <taxon>Gammaproteobacteria</taxon>
        <taxon>Vibrionales</taxon>
        <taxon>Vibrionaceae</taxon>
        <taxon>Vibrio</taxon>
        <taxon>Vibrio oreintalis group</taxon>
    </lineage>
</organism>
<dbReference type="eggNOG" id="ENOG5031NY2">
    <property type="taxonomic scope" value="Bacteria"/>
</dbReference>
<dbReference type="EMBL" id="AEVT01000018">
    <property type="protein sequence ID" value="EGA71414.1"/>
    <property type="molecule type" value="Genomic_DNA"/>
</dbReference>
<evidence type="ECO:0000313" key="1">
    <source>
        <dbReference type="EMBL" id="EGA71414.1"/>
    </source>
</evidence>
<dbReference type="AlphaFoldDB" id="E8M3A8"/>
<gene>
    <name evidence="1" type="ORF">VISI1226_11546</name>
</gene>
<reference evidence="1 2" key="1">
    <citation type="journal article" date="2012" name="Int. J. Syst. Evol. Microbiol.">
        <title>Vibrio caribbeanicus sp. nov., isolated from the marine sponge Scleritoderma cyanea.</title>
        <authorList>
            <person name="Hoffmann M."/>
            <person name="Monday S.R."/>
            <person name="Allard M.W."/>
            <person name="Strain E.A."/>
            <person name="Whittaker P."/>
            <person name="Naum M."/>
            <person name="McCarthy P.J."/>
            <person name="Lopez J.V."/>
            <person name="Fischer M."/>
            <person name="Brown E.W."/>
        </authorList>
    </citation>
    <scope>NUCLEOTIDE SEQUENCE [LARGE SCALE GENOMIC DNA]</scope>
    <source>
        <strain evidence="2">DSMZ 21326</strain>
    </source>
</reference>
<proteinExistence type="predicted"/>